<name>A0A0B4XAE0_9HYPH</name>
<dbReference type="KEGG" id="rga:RGR602_PB00208"/>
<gene>
    <name evidence="1" type="ORF">RGR602_PB00208</name>
</gene>
<organism evidence="1 2">
    <name type="scientific">Rhizobium gallicum bv. gallicum R602sp</name>
    <dbReference type="NCBI Taxonomy" id="1041138"/>
    <lineage>
        <taxon>Bacteria</taxon>
        <taxon>Pseudomonadati</taxon>
        <taxon>Pseudomonadota</taxon>
        <taxon>Alphaproteobacteria</taxon>
        <taxon>Hyphomicrobiales</taxon>
        <taxon>Rhizobiaceae</taxon>
        <taxon>Rhizobium/Agrobacterium group</taxon>
        <taxon>Rhizobium</taxon>
    </lineage>
</organism>
<dbReference type="HOGENOM" id="CLU_3029236_0_0_5"/>
<dbReference type="Proteomes" id="UP000031368">
    <property type="component" value="Plasmid pRgalR602b"/>
</dbReference>
<evidence type="ECO:0000313" key="2">
    <source>
        <dbReference type="Proteomes" id="UP000031368"/>
    </source>
</evidence>
<sequence length="55" mass="6033">MVFSVDKEVRVCEKGFGLNYSLTDPLPDFFGSGFSFSGRFIISVSSPTYASEPLC</sequence>
<accession>A0A0B4XAE0</accession>
<proteinExistence type="predicted"/>
<dbReference type="AlphaFoldDB" id="A0A0B4XAE0"/>
<protein>
    <submittedName>
        <fullName evidence="1">Uncharacterized protein</fullName>
    </submittedName>
</protein>
<evidence type="ECO:0000313" key="1">
    <source>
        <dbReference type="EMBL" id="AJD43745.1"/>
    </source>
</evidence>
<dbReference type="EMBL" id="CP006879">
    <property type="protein sequence ID" value="AJD43745.1"/>
    <property type="molecule type" value="Genomic_DNA"/>
</dbReference>
<reference evidence="1 2" key="1">
    <citation type="submission" date="2013-11" db="EMBL/GenBank/DDBJ databases">
        <title>Complete genome sequence of Rhizobium gallicum bv. gallicum R602.</title>
        <authorList>
            <person name="Bustos P."/>
            <person name="Santamaria R.I."/>
            <person name="Lozano L."/>
            <person name="Acosta J.L."/>
            <person name="Ormeno-Orrillo E."/>
            <person name="Rogel M.A."/>
            <person name="Romero D."/>
            <person name="Cevallos M.A."/>
            <person name="Martinez-Romero E."/>
            <person name="Gonzalez V."/>
        </authorList>
    </citation>
    <scope>NUCLEOTIDE SEQUENCE [LARGE SCALE GENOMIC DNA]</scope>
    <source>
        <strain evidence="1 2">R602</strain>
        <plasmid evidence="1 2">pRgalR602b</plasmid>
    </source>
</reference>
<geneLocation type="plasmid" evidence="1 2">
    <name>pRgalR602b</name>
</geneLocation>
<keyword evidence="1" id="KW-0614">Plasmid</keyword>
<keyword evidence="2" id="KW-1185">Reference proteome</keyword>